<evidence type="ECO:0000256" key="5">
    <source>
        <dbReference type="RuleBase" id="RU003950"/>
    </source>
</evidence>
<keyword evidence="1 3" id="KW-0689">Ribosomal protein</keyword>
<dbReference type="Gene3D" id="2.40.150.20">
    <property type="entry name" value="Ribosomal protein L14"/>
    <property type="match status" value="1"/>
</dbReference>
<keyword evidence="3 5" id="KW-0699">rRNA-binding</keyword>
<dbReference type="PROSITE" id="PS00049">
    <property type="entry name" value="RIBOSOMAL_L14"/>
    <property type="match status" value="1"/>
</dbReference>
<dbReference type="SMART" id="SM01374">
    <property type="entry name" value="Ribosomal_L14"/>
    <property type="match status" value="1"/>
</dbReference>
<evidence type="ECO:0000256" key="3">
    <source>
        <dbReference type="HAMAP-Rule" id="MF_01367"/>
    </source>
</evidence>
<dbReference type="EMBL" id="MGAT01000025">
    <property type="protein sequence ID" value="OGK52325.1"/>
    <property type="molecule type" value="Genomic_DNA"/>
</dbReference>
<comment type="function">
    <text evidence="3 5">Binds to 23S rRNA. Forms part of two intersubunit bridges in the 70S ribosome.</text>
</comment>
<dbReference type="InterPro" id="IPR019972">
    <property type="entry name" value="Ribosomal_uL14_CS"/>
</dbReference>
<name>A0A1F7J9R5_9BACT</name>
<dbReference type="HAMAP" id="MF_01367">
    <property type="entry name" value="Ribosomal_uL14"/>
    <property type="match status" value="1"/>
</dbReference>
<dbReference type="GO" id="GO:0003735">
    <property type="term" value="F:structural constituent of ribosome"/>
    <property type="evidence" value="ECO:0007669"/>
    <property type="project" value="InterPro"/>
</dbReference>
<dbReference type="CDD" id="cd00337">
    <property type="entry name" value="Ribosomal_uL14"/>
    <property type="match status" value="1"/>
</dbReference>
<evidence type="ECO:0000313" key="7">
    <source>
        <dbReference type="Proteomes" id="UP000178857"/>
    </source>
</evidence>
<proteinExistence type="inferred from homology"/>
<comment type="subunit">
    <text evidence="3">Part of the 50S ribosomal subunit. Forms a cluster with proteins L3 and L19. In the 70S ribosome, L14 and L19 interact and together make contacts with the 16S rRNA in bridges B5 and B8.</text>
</comment>
<dbReference type="PANTHER" id="PTHR11761:SF3">
    <property type="entry name" value="LARGE RIBOSOMAL SUBUNIT PROTEIN UL14M"/>
    <property type="match status" value="1"/>
</dbReference>
<organism evidence="6 7">
    <name type="scientific">Candidatus Roizmanbacteria bacterium RIFCSPLOWO2_01_FULL_44_13</name>
    <dbReference type="NCBI Taxonomy" id="1802069"/>
    <lineage>
        <taxon>Bacteria</taxon>
        <taxon>Candidatus Roizmaniibacteriota</taxon>
    </lineage>
</organism>
<gene>
    <name evidence="3" type="primary">rplN</name>
    <name evidence="6" type="ORF">A2970_00825</name>
</gene>
<evidence type="ECO:0000256" key="1">
    <source>
        <dbReference type="ARBA" id="ARBA00022980"/>
    </source>
</evidence>
<evidence type="ECO:0000313" key="6">
    <source>
        <dbReference type="EMBL" id="OGK52325.1"/>
    </source>
</evidence>
<evidence type="ECO:0000256" key="4">
    <source>
        <dbReference type="RuleBase" id="RU003949"/>
    </source>
</evidence>
<accession>A0A1F7J9R5</accession>
<protein>
    <recommendedName>
        <fullName evidence="3">Large ribosomal subunit protein uL14</fullName>
    </recommendedName>
</protein>
<dbReference type="InterPro" id="IPR036853">
    <property type="entry name" value="Ribosomal_uL14_sf"/>
</dbReference>
<reference evidence="6 7" key="1">
    <citation type="journal article" date="2016" name="Nat. Commun.">
        <title>Thousands of microbial genomes shed light on interconnected biogeochemical processes in an aquifer system.</title>
        <authorList>
            <person name="Anantharaman K."/>
            <person name="Brown C.T."/>
            <person name="Hug L.A."/>
            <person name="Sharon I."/>
            <person name="Castelle C.J."/>
            <person name="Probst A.J."/>
            <person name="Thomas B.C."/>
            <person name="Singh A."/>
            <person name="Wilkins M.J."/>
            <person name="Karaoz U."/>
            <person name="Brodie E.L."/>
            <person name="Williams K.H."/>
            <person name="Hubbard S.S."/>
            <person name="Banfield J.F."/>
        </authorList>
    </citation>
    <scope>NUCLEOTIDE SEQUENCE [LARGE SCALE GENOMIC DNA]</scope>
</reference>
<dbReference type="GO" id="GO:0022625">
    <property type="term" value="C:cytosolic large ribosomal subunit"/>
    <property type="evidence" value="ECO:0007669"/>
    <property type="project" value="TreeGrafter"/>
</dbReference>
<dbReference type="InterPro" id="IPR005745">
    <property type="entry name" value="Ribosomal_uL14_bac-type"/>
</dbReference>
<dbReference type="SUPFAM" id="SSF50193">
    <property type="entry name" value="Ribosomal protein L14"/>
    <property type="match status" value="1"/>
</dbReference>
<dbReference type="NCBIfam" id="TIGR01067">
    <property type="entry name" value="rplN_bact"/>
    <property type="match status" value="1"/>
</dbReference>
<evidence type="ECO:0000256" key="2">
    <source>
        <dbReference type="ARBA" id="ARBA00023274"/>
    </source>
</evidence>
<keyword evidence="3 5" id="KW-0694">RNA-binding</keyword>
<keyword evidence="2 3" id="KW-0687">Ribonucleoprotein</keyword>
<comment type="caution">
    <text evidence="6">The sequence shown here is derived from an EMBL/GenBank/DDBJ whole genome shotgun (WGS) entry which is preliminary data.</text>
</comment>
<dbReference type="GO" id="GO:0006412">
    <property type="term" value="P:translation"/>
    <property type="evidence" value="ECO:0007669"/>
    <property type="project" value="UniProtKB-UniRule"/>
</dbReference>
<dbReference type="PANTHER" id="PTHR11761">
    <property type="entry name" value="50S/60S RIBOSOMAL PROTEIN L14/L23"/>
    <property type="match status" value="1"/>
</dbReference>
<comment type="similarity">
    <text evidence="3 4">Belongs to the universal ribosomal protein uL14 family.</text>
</comment>
<dbReference type="STRING" id="1802069.A2970_00825"/>
<sequence length="124" mass="13726">MLQQRTMLGVADNTGAKKVSMIGMTKKGNRRFAYLGEVINVAVKEALPYGTVKKGEVVYAVIVRTRKEKRRPDGSYIRFDDNACVILMAADVKDPKGTRIFGPIAKEVKDKGFAKIASLAEEIY</sequence>
<dbReference type="Proteomes" id="UP000178857">
    <property type="component" value="Unassembled WGS sequence"/>
</dbReference>
<dbReference type="Pfam" id="PF00238">
    <property type="entry name" value="Ribosomal_L14"/>
    <property type="match status" value="1"/>
</dbReference>
<dbReference type="AlphaFoldDB" id="A0A1F7J9R5"/>
<dbReference type="GO" id="GO:0070180">
    <property type="term" value="F:large ribosomal subunit rRNA binding"/>
    <property type="evidence" value="ECO:0007669"/>
    <property type="project" value="TreeGrafter"/>
</dbReference>
<dbReference type="InterPro" id="IPR000218">
    <property type="entry name" value="Ribosomal_uL14"/>
</dbReference>